<feature type="compositionally biased region" description="Basic and acidic residues" evidence="7">
    <location>
        <begin position="41"/>
        <end position="50"/>
    </location>
</feature>
<evidence type="ECO:0000256" key="7">
    <source>
        <dbReference type="SAM" id="MobiDB-lite"/>
    </source>
</evidence>
<dbReference type="InterPro" id="IPR037185">
    <property type="entry name" value="EmrE-like"/>
</dbReference>
<reference evidence="12" key="1">
    <citation type="journal article" date="2011" name="Genome Res.">
        <title>Phylogeny-wide analysis of social amoeba genomes highlights ancient origins for complex intercellular communication.</title>
        <authorList>
            <person name="Heidel A.J."/>
            <person name="Lawal H.M."/>
            <person name="Felder M."/>
            <person name="Schilde C."/>
            <person name="Helps N.R."/>
            <person name="Tunggal B."/>
            <person name="Rivero F."/>
            <person name="John U."/>
            <person name="Schleicher M."/>
            <person name="Eichinger L."/>
            <person name="Platzer M."/>
            <person name="Noegel A.A."/>
            <person name="Schaap P."/>
            <person name="Gloeckner G."/>
        </authorList>
    </citation>
    <scope>NUCLEOTIDE SEQUENCE [LARGE SCALE GENOMIC DNA]</scope>
    <source>
        <strain evidence="12">SH3</strain>
    </source>
</reference>
<dbReference type="STRING" id="1054147.F4PU21"/>
<dbReference type="SUPFAM" id="SSF103481">
    <property type="entry name" value="Multidrug resistance efflux transporter EmrE"/>
    <property type="match status" value="1"/>
</dbReference>
<accession>F4PU21</accession>
<evidence type="ECO:0000256" key="4">
    <source>
        <dbReference type="ARBA" id="ARBA00022777"/>
    </source>
</evidence>
<gene>
    <name evidence="11" type="ORF">DFA_01675</name>
</gene>
<evidence type="ECO:0000256" key="8">
    <source>
        <dbReference type="SAM" id="Phobius"/>
    </source>
</evidence>
<keyword evidence="2 6" id="KW-0808">Transferase</keyword>
<evidence type="ECO:0000256" key="2">
    <source>
        <dbReference type="ARBA" id="ARBA00022679"/>
    </source>
</evidence>
<keyword evidence="8" id="KW-0472">Membrane</keyword>
<feature type="domain" description="Phosphoribulokinase/uridine kinase" evidence="9">
    <location>
        <begin position="528"/>
        <end position="713"/>
    </location>
</feature>
<feature type="compositionally biased region" description="Low complexity" evidence="7">
    <location>
        <begin position="13"/>
        <end position="23"/>
    </location>
</feature>
<keyword evidence="8" id="KW-1133">Transmembrane helix</keyword>
<comment type="catalytic activity">
    <reaction evidence="6">
        <text>uridine + ATP = UMP + ADP + H(+)</text>
        <dbReference type="Rhea" id="RHEA:16825"/>
        <dbReference type="ChEBI" id="CHEBI:15378"/>
        <dbReference type="ChEBI" id="CHEBI:16704"/>
        <dbReference type="ChEBI" id="CHEBI:30616"/>
        <dbReference type="ChEBI" id="CHEBI:57865"/>
        <dbReference type="ChEBI" id="CHEBI:456216"/>
        <dbReference type="EC" id="2.7.1.48"/>
    </reaction>
</comment>
<dbReference type="InterPro" id="IPR004853">
    <property type="entry name" value="Sugar_P_trans_dom"/>
</dbReference>
<dbReference type="GO" id="GO:0043771">
    <property type="term" value="F:cytidine kinase activity"/>
    <property type="evidence" value="ECO:0007669"/>
    <property type="project" value="RHEA"/>
</dbReference>
<dbReference type="OrthoDB" id="10257085at2759"/>
<sequence>MSRDHRDDEQNNDDNNTTTAETTIVFSEQNNSLLDEDDYDDGKQQVDLEKNGGGGGGKGKKKDGNKEYERLENGCDDKTNKFITKSDEWPPWKRNLAAGIWIVIFVSLNLSLSFANKYLFTIGFMNPVFVILTGTFVTFVGSCICVFGFKMSTFPKAALKRRWKMILLCSTFQALTYVLENISIISIPISLNQIIKATAPAFIIFFQILIEGVRFDATSIVCTVIIIIGAALSVVKNPSFDKWGFFYSLASTIFAVLQSILISSLQKDKDLTTLSIVLCTSLPSVFVIIPIWAYKELPSLIHDPYPDPLKPWLIVGALAFAAFFYNLSHFYIIKYTSALYYAIVGNAKIILLIVISSVIFHTSYVAINYVGMGLTLAGFFAYNIIKYRQKVFDSNSTIDHTEASDCESNNNNNNNNNGICLDILNRLGNNNNNNNYNNNKSPKRKNATPKSQNQSPLLHSSPLPNQSSINNNDKFTYFKLIIIIIIINQPTNQIISNPSNIQFQRLDNRIYSNLLLYSSSYYYSKMLMICIAGGTASGKTTVCEEIIKRLENKRISVICLDSFYRPLTHDELTTVASYNFDHPSAFDWDYATRAIKELKSGNHFNIPTYCFKTHNRLEETTPIADIDVIIFEGILSLYTQEIRDQMDIKIFVDTDSDTRLSRRVLRDIAERGRNLEGVLYQYEKFVKPSFDEYILPTKKYADVIIPRGADNVVAIDLIVRHIRSKLQDKDNNMKPNSVGNH</sequence>
<evidence type="ECO:0000313" key="11">
    <source>
        <dbReference type="EMBL" id="EGG21789.1"/>
    </source>
</evidence>
<dbReference type="NCBIfam" id="TIGR00235">
    <property type="entry name" value="udk"/>
    <property type="match status" value="1"/>
</dbReference>
<evidence type="ECO:0000256" key="1">
    <source>
        <dbReference type="ARBA" id="ARBA00004690"/>
    </source>
</evidence>
<feature type="transmembrane region" description="Helical" evidence="8">
    <location>
        <begin position="127"/>
        <end position="149"/>
    </location>
</feature>
<feature type="domain" description="Sugar phosphate transporter" evidence="10">
    <location>
        <begin position="99"/>
        <end position="383"/>
    </location>
</feature>
<comment type="catalytic activity">
    <reaction evidence="6">
        <text>cytidine + ATP = CMP + ADP + H(+)</text>
        <dbReference type="Rhea" id="RHEA:24674"/>
        <dbReference type="ChEBI" id="CHEBI:15378"/>
        <dbReference type="ChEBI" id="CHEBI:17562"/>
        <dbReference type="ChEBI" id="CHEBI:30616"/>
        <dbReference type="ChEBI" id="CHEBI:60377"/>
        <dbReference type="ChEBI" id="CHEBI:456216"/>
        <dbReference type="EC" id="2.7.1.48"/>
    </reaction>
</comment>
<feature type="transmembrane region" description="Helical" evidence="8">
    <location>
        <begin position="312"/>
        <end position="332"/>
    </location>
</feature>
<evidence type="ECO:0000256" key="3">
    <source>
        <dbReference type="ARBA" id="ARBA00022741"/>
    </source>
</evidence>
<dbReference type="EMBL" id="GL883010">
    <property type="protein sequence ID" value="EGG21789.1"/>
    <property type="molecule type" value="Genomic_DNA"/>
</dbReference>
<evidence type="ECO:0000313" key="12">
    <source>
        <dbReference type="Proteomes" id="UP000007797"/>
    </source>
</evidence>
<organism evidence="11 12">
    <name type="scientific">Cavenderia fasciculata</name>
    <name type="common">Slime mold</name>
    <name type="synonym">Dictyostelium fasciculatum</name>
    <dbReference type="NCBI Taxonomy" id="261658"/>
    <lineage>
        <taxon>Eukaryota</taxon>
        <taxon>Amoebozoa</taxon>
        <taxon>Evosea</taxon>
        <taxon>Eumycetozoa</taxon>
        <taxon>Dictyostelia</taxon>
        <taxon>Acytosteliales</taxon>
        <taxon>Cavenderiaceae</taxon>
        <taxon>Cavenderia</taxon>
    </lineage>
</organism>
<dbReference type="CDD" id="cd02023">
    <property type="entry name" value="UMPK"/>
    <property type="match status" value="1"/>
</dbReference>
<dbReference type="NCBIfam" id="NF004018">
    <property type="entry name" value="PRK05480.1"/>
    <property type="match status" value="1"/>
</dbReference>
<keyword evidence="4 6" id="KW-0418">Kinase</keyword>
<dbReference type="Proteomes" id="UP000007797">
    <property type="component" value="Unassembled WGS sequence"/>
</dbReference>
<dbReference type="GeneID" id="14873181"/>
<dbReference type="EC" id="2.7.1.48" evidence="6"/>
<dbReference type="Pfam" id="PF03151">
    <property type="entry name" value="TPT"/>
    <property type="match status" value="1"/>
</dbReference>
<dbReference type="SUPFAM" id="SSF52540">
    <property type="entry name" value="P-loop containing nucleoside triphosphate hydrolases"/>
    <property type="match status" value="1"/>
</dbReference>
<dbReference type="UniPathway" id="UPA00574">
    <property type="reaction ID" value="UER00637"/>
</dbReference>
<keyword evidence="8" id="KW-0812">Transmembrane</keyword>
<feature type="compositionally biased region" description="Polar residues" evidence="7">
    <location>
        <begin position="24"/>
        <end position="33"/>
    </location>
</feature>
<dbReference type="Pfam" id="PF00485">
    <property type="entry name" value="PRK"/>
    <property type="match status" value="1"/>
</dbReference>
<name>F4PU21_CACFS</name>
<comment type="pathway">
    <text evidence="1 6">Pyrimidine metabolism; UMP biosynthesis via salvage pathway; UMP from uridine: step 1/1.</text>
</comment>
<feature type="compositionally biased region" description="Polar residues" evidence="7">
    <location>
        <begin position="448"/>
        <end position="466"/>
    </location>
</feature>
<dbReference type="InterPro" id="IPR006083">
    <property type="entry name" value="PRK/URK"/>
</dbReference>
<comment type="pathway">
    <text evidence="6">Pyrimidine metabolism; CTP biosynthesis via salvage pathway; CTP from cytidine: step 1/3.</text>
</comment>
<dbReference type="GO" id="GO:0004849">
    <property type="term" value="F:uridine kinase activity"/>
    <property type="evidence" value="ECO:0007669"/>
    <property type="project" value="UniProtKB-EC"/>
</dbReference>
<dbReference type="KEGG" id="dfa:DFA_01675"/>
<evidence type="ECO:0000259" key="9">
    <source>
        <dbReference type="Pfam" id="PF00485"/>
    </source>
</evidence>
<dbReference type="AlphaFoldDB" id="F4PU21"/>
<comment type="similarity">
    <text evidence="6">Belongs to the uridine kinase family.</text>
</comment>
<dbReference type="RefSeq" id="XP_004359639.1">
    <property type="nucleotide sequence ID" value="XM_004359582.1"/>
</dbReference>
<keyword evidence="3 6" id="KW-0547">Nucleotide-binding</keyword>
<protein>
    <recommendedName>
        <fullName evidence="6">Uridine-cytidine kinase</fullName>
        <ecNumber evidence="6">2.7.1.48</ecNumber>
    </recommendedName>
</protein>
<feature type="region of interest" description="Disordered" evidence="7">
    <location>
        <begin position="432"/>
        <end position="466"/>
    </location>
</feature>
<dbReference type="PANTHER" id="PTHR10285">
    <property type="entry name" value="URIDINE KINASE"/>
    <property type="match status" value="1"/>
</dbReference>
<proteinExistence type="inferred from homology"/>
<dbReference type="GO" id="GO:0044211">
    <property type="term" value="P:CTP salvage"/>
    <property type="evidence" value="ECO:0007669"/>
    <property type="project" value="UniProtKB-UniPathway"/>
</dbReference>
<feature type="transmembrane region" description="Helical" evidence="8">
    <location>
        <begin position="339"/>
        <end position="360"/>
    </location>
</feature>
<feature type="transmembrane region" description="Helical" evidence="8">
    <location>
        <begin position="274"/>
        <end position="292"/>
    </location>
</feature>
<evidence type="ECO:0000256" key="5">
    <source>
        <dbReference type="ARBA" id="ARBA00022840"/>
    </source>
</evidence>
<dbReference type="Gene3D" id="3.40.50.300">
    <property type="entry name" value="P-loop containing nucleotide triphosphate hydrolases"/>
    <property type="match status" value="1"/>
</dbReference>
<dbReference type="GO" id="GO:0005524">
    <property type="term" value="F:ATP binding"/>
    <property type="evidence" value="ECO:0007669"/>
    <property type="project" value="UniProtKB-KW"/>
</dbReference>
<dbReference type="InterPro" id="IPR000764">
    <property type="entry name" value="Uridine_kinase-like"/>
</dbReference>
<feature type="region of interest" description="Disordered" evidence="7">
    <location>
        <begin position="1"/>
        <end position="65"/>
    </location>
</feature>
<feature type="transmembrane region" description="Helical" evidence="8">
    <location>
        <begin position="217"/>
        <end position="237"/>
    </location>
</feature>
<feature type="transmembrane region" description="Helical" evidence="8">
    <location>
        <begin position="95"/>
        <end position="115"/>
    </location>
</feature>
<feature type="transmembrane region" description="Helical" evidence="8">
    <location>
        <begin position="193"/>
        <end position="210"/>
    </location>
</feature>
<dbReference type="PRINTS" id="PR00988">
    <property type="entry name" value="URIDINKINASE"/>
</dbReference>
<dbReference type="GO" id="GO:0044206">
    <property type="term" value="P:UMP salvage"/>
    <property type="evidence" value="ECO:0007669"/>
    <property type="project" value="UniProtKB-UniPathway"/>
</dbReference>
<feature type="transmembrane region" description="Helical" evidence="8">
    <location>
        <begin position="243"/>
        <end position="262"/>
    </location>
</feature>
<evidence type="ECO:0000259" key="10">
    <source>
        <dbReference type="Pfam" id="PF03151"/>
    </source>
</evidence>
<feature type="transmembrane region" description="Helical" evidence="8">
    <location>
        <begin position="366"/>
        <end position="385"/>
    </location>
</feature>
<evidence type="ECO:0000256" key="6">
    <source>
        <dbReference type="RuleBase" id="RU003825"/>
    </source>
</evidence>
<dbReference type="InterPro" id="IPR027417">
    <property type="entry name" value="P-loop_NTPase"/>
</dbReference>
<keyword evidence="12" id="KW-1185">Reference proteome</keyword>
<dbReference type="UniPathway" id="UPA00579">
    <property type="reaction ID" value="UER00640"/>
</dbReference>
<keyword evidence="5 6" id="KW-0067">ATP-binding</keyword>
<dbReference type="FunFam" id="3.40.50.300:FF:001802">
    <property type="entry name" value="Uridine-cytidine kinase 1"/>
    <property type="match status" value="1"/>
</dbReference>
<feature type="transmembrane region" description="Helical" evidence="8">
    <location>
        <begin position="165"/>
        <end position="187"/>
    </location>
</feature>